<dbReference type="GO" id="GO:0045893">
    <property type="term" value="P:positive regulation of DNA-templated transcription"/>
    <property type="evidence" value="ECO:0007669"/>
    <property type="project" value="TreeGrafter"/>
</dbReference>
<feature type="region of interest" description="Disordered" evidence="7">
    <location>
        <begin position="260"/>
        <end position="393"/>
    </location>
</feature>
<dbReference type="PROSITE" id="PS50016">
    <property type="entry name" value="ZF_PHD_2"/>
    <property type="match status" value="1"/>
</dbReference>
<feature type="compositionally biased region" description="Basic and acidic residues" evidence="7">
    <location>
        <begin position="383"/>
        <end position="393"/>
    </location>
</feature>
<reference evidence="9" key="1">
    <citation type="journal article" date="2020" name="Stud. Mycol.">
        <title>101 Dothideomycetes genomes: a test case for predicting lifestyles and emergence of pathogens.</title>
        <authorList>
            <person name="Haridas S."/>
            <person name="Albert R."/>
            <person name="Binder M."/>
            <person name="Bloem J."/>
            <person name="Labutti K."/>
            <person name="Salamov A."/>
            <person name="Andreopoulos B."/>
            <person name="Baker S."/>
            <person name="Barry K."/>
            <person name="Bills G."/>
            <person name="Bluhm B."/>
            <person name="Cannon C."/>
            <person name="Castanera R."/>
            <person name="Culley D."/>
            <person name="Daum C."/>
            <person name="Ezra D."/>
            <person name="Gonzalez J."/>
            <person name="Henrissat B."/>
            <person name="Kuo A."/>
            <person name="Liang C."/>
            <person name="Lipzen A."/>
            <person name="Lutzoni F."/>
            <person name="Magnuson J."/>
            <person name="Mondo S."/>
            <person name="Nolan M."/>
            <person name="Ohm R."/>
            <person name="Pangilinan J."/>
            <person name="Park H.-J."/>
            <person name="Ramirez L."/>
            <person name="Alfaro M."/>
            <person name="Sun H."/>
            <person name="Tritt A."/>
            <person name="Yoshinaga Y."/>
            <person name="Zwiers L.-H."/>
            <person name="Turgeon B."/>
            <person name="Goodwin S."/>
            <person name="Spatafora J."/>
            <person name="Crous P."/>
            <person name="Grigoriev I."/>
        </authorList>
    </citation>
    <scope>NUCLEOTIDE SEQUENCE</scope>
    <source>
        <strain evidence="9">CBS 121410</strain>
    </source>
</reference>
<sequence length="568" mass="62116">MSLHNWAQLTMLSPFRLTDWRLPSPSSTPKSANFPEPTLQTPRNDSFSTHFTDAWSTPRANAHQTPTQTPLCRRNSTCERPLSSYSQRNLNPDDPSFHVNHFSPHPNLPLPPVDPSCRLSSSPGPGPTSAGLKSNVSLYAPLPTSTALADSIMNISQMQTPPPTRDASSQRRGQRTAAMDFNTPSTIFSRRDSAPGAFTYNTADDSFMETPGQMFPTLQLTPDLGNFTNTGPMTAPIEARILWDQNGSSSAMDYQMTPARRQSFGPSSQSAPNMLSLPNVSPSISRKTSPLKRTAQSSLASISEHTKPRPRTRLVIDESGSARTETIPEREDWARQMDHRTRYPGLWDGEDSDTDSNTSTNGAHSVGGLFGELLGGPVEAPVEDGKGADNDKGDAQDALKELMERSKQRRQGSFKATNAQKLEAHNQRWAQASADLSNLSTSQTTLLDPFVDAFNPSPSNISPADMLTPSTDRSGLSSGEGTHCICSSTGDDGQLMVQCESCSNWYHLSCLGLPQRPELLPQVYICAFCTGETPTVRGGRVRDPFRSSIQAHQQQQQLSPLGYKTYQR</sequence>
<evidence type="ECO:0000256" key="6">
    <source>
        <dbReference type="PROSITE-ProRule" id="PRU00146"/>
    </source>
</evidence>
<dbReference type="SMART" id="SM00249">
    <property type="entry name" value="PHD"/>
    <property type="match status" value="1"/>
</dbReference>
<dbReference type="InterPro" id="IPR011011">
    <property type="entry name" value="Znf_FYVE_PHD"/>
</dbReference>
<evidence type="ECO:0000313" key="9">
    <source>
        <dbReference type="EMBL" id="KAF2086342.1"/>
    </source>
</evidence>
<dbReference type="GO" id="GO:0008270">
    <property type="term" value="F:zinc ion binding"/>
    <property type="evidence" value="ECO:0007669"/>
    <property type="project" value="UniProtKB-KW"/>
</dbReference>
<feature type="region of interest" description="Disordered" evidence="7">
    <location>
        <begin position="57"/>
        <end position="132"/>
    </location>
</feature>
<evidence type="ECO:0000256" key="4">
    <source>
        <dbReference type="ARBA" id="ARBA00022833"/>
    </source>
</evidence>
<feature type="domain" description="PHD-type" evidence="8">
    <location>
        <begin position="481"/>
        <end position="532"/>
    </location>
</feature>
<dbReference type="OrthoDB" id="436852at2759"/>
<dbReference type="CDD" id="cd15489">
    <property type="entry name" value="PHD_SF"/>
    <property type="match status" value="1"/>
</dbReference>
<dbReference type="InterPro" id="IPR019786">
    <property type="entry name" value="Zinc_finger_PHD-type_CS"/>
</dbReference>
<feature type="compositionally biased region" description="Polar residues" evidence="7">
    <location>
        <begin position="264"/>
        <end position="288"/>
    </location>
</feature>
<comment type="caution">
    <text evidence="9">The sequence shown here is derived from an EMBL/GenBank/DDBJ whole genome shotgun (WGS) entry which is preliminary data.</text>
</comment>
<keyword evidence="3 6" id="KW-0863">Zinc-finger</keyword>
<dbReference type="InterPro" id="IPR013083">
    <property type="entry name" value="Znf_RING/FYVE/PHD"/>
</dbReference>
<feature type="compositionally biased region" description="Low complexity" evidence="7">
    <location>
        <begin position="120"/>
        <end position="131"/>
    </location>
</feature>
<dbReference type="AlphaFoldDB" id="A0A9P4LVU4"/>
<evidence type="ECO:0000256" key="2">
    <source>
        <dbReference type="ARBA" id="ARBA00022723"/>
    </source>
</evidence>
<dbReference type="GO" id="GO:0048188">
    <property type="term" value="C:Set1C/COMPASS complex"/>
    <property type="evidence" value="ECO:0007669"/>
    <property type="project" value="InterPro"/>
</dbReference>
<evidence type="ECO:0000256" key="5">
    <source>
        <dbReference type="ARBA" id="ARBA00023242"/>
    </source>
</evidence>
<dbReference type="PANTHER" id="PTHR46174">
    <property type="entry name" value="CXXC-TYPE ZINC FINGER PROTEIN 1"/>
    <property type="match status" value="1"/>
</dbReference>
<comment type="subcellular location">
    <subcellularLocation>
        <location evidence="1">Nucleus</location>
    </subcellularLocation>
</comment>
<dbReference type="Proteomes" id="UP000799776">
    <property type="component" value="Unassembled WGS sequence"/>
</dbReference>
<feature type="compositionally biased region" description="Basic and acidic residues" evidence="7">
    <location>
        <begin position="326"/>
        <end position="341"/>
    </location>
</feature>
<accession>A0A9P4LVU4</accession>
<dbReference type="SUPFAM" id="SSF57903">
    <property type="entry name" value="FYVE/PHD zinc finger"/>
    <property type="match status" value="1"/>
</dbReference>
<proteinExistence type="predicted"/>
<keyword evidence="4" id="KW-0862">Zinc</keyword>
<dbReference type="PANTHER" id="PTHR46174:SF1">
    <property type="entry name" value="CXXC-TYPE ZINC FINGER PROTEIN 1"/>
    <property type="match status" value="1"/>
</dbReference>
<dbReference type="Pfam" id="PF00628">
    <property type="entry name" value="PHD"/>
    <property type="match status" value="1"/>
</dbReference>
<dbReference type="InterPro" id="IPR019787">
    <property type="entry name" value="Znf_PHD-finger"/>
</dbReference>
<name>A0A9P4LVU4_9PEZI</name>
<feature type="region of interest" description="Disordered" evidence="7">
    <location>
        <begin position="24"/>
        <end position="45"/>
    </location>
</feature>
<feature type="compositionally biased region" description="Polar residues" evidence="7">
    <location>
        <begin position="57"/>
        <end position="70"/>
    </location>
</feature>
<keyword evidence="5" id="KW-0539">Nucleus</keyword>
<evidence type="ECO:0000313" key="10">
    <source>
        <dbReference type="Proteomes" id="UP000799776"/>
    </source>
</evidence>
<dbReference type="InterPro" id="IPR037869">
    <property type="entry name" value="Spp1/CFP1"/>
</dbReference>
<feature type="region of interest" description="Disordered" evidence="7">
    <location>
        <begin position="549"/>
        <end position="568"/>
    </location>
</feature>
<evidence type="ECO:0000256" key="3">
    <source>
        <dbReference type="ARBA" id="ARBA00022771"/>
    </source>
</evidence>
<keyword evidence="10" id="KW-1185">Reference proteome</keyword>
<evidence type="ECO:0000256" key="7">
    <source>
        <dbReference type="SAM" id="MobiDB-lite"/>
    </source>
</evidence>
<evidence type="ECO:0000256" key="1">
    <source>
        <dbReference type="ARBA" id="ARBA00004123"/>
    </source>
</evidence>
<organism evidence="9 10">
    <name type="scientific">Saccharata proteae CBS 121410</name>
    <dbReference type="NCBI Taxonomy" id="1314787"/>
    <lineage>
        <taxon>Eukaryota</taxon>
        <taxon>Fungi</taxon>
        <taxon>Dikarya</taxon>
        <taxon>Ascomycota</taxon>
        <taxon>Pezizomycotina</taxon>
        <taxon>Dothideomycetes</taxon>
        <taxon>Dothideomycetes incertae sedis</taxon>
        <taxon>Botryosphaeriales</taxon>
        <taxon>Saccharataceae</taxon>
        <taxon>Saccharata</taxon>
    </lineage>
</organism>
<dbReference type="InterPro" id="IPR001965">
    <property type="entry name" value="Znf_PHD"/>
</dbReference>
<protein>
    <recommendedName>
        <fullName evidence="8">PHD-type domain-containing protein</fullName>
    </recommendedName>
</protein>
<dbReference type="PROSITE" id="PS01359">
    <property type="entry name" value="ZF_PHD_1"/>
    <property type="match status" value="1"/>
</dbReference>
<gene>
    <name evidence="9" type="ORF">K490DRAFT_57974</name>
</gene>
<keyword evidence="2" id="KW-0479">Metal-binding</keyword>
<evidence type="ECO:0000259" key="8">
    <source>
        <dbReference type="PROSITE" id="PS50016"/>
    </source>
</evidence>
<dbReference type="Gene3D" id="3.30.40.10">
    <property type="entry name" value="Zinc/RING finger domain, C3HC4 (zinc finger)"/>
    <property type="match status" value="1"/>
</dbReference>
<feature type="compositionally biased region" description="Polar residues" evidence="7">
    <location>
        <begin position="294"/>
        <end position="303"/>
    </location>
</feature>
<dbReference type="EMBL" id="ML978725">
    <property type="protein sequence ID" value="KAF2086342.1"/>
    <property type="molecule type" value="Genomic_DNA"/>
</dbReference>